<keyword evidence="1" id="KW-0103">Bromodomain</keyword>
<organism evidence="2 3">
    <name type="scientific">Rhizophagus irregularis</name>
    <dbReference type="NCBI Taxonomy" id="588596"/>
    <lineage>
        <taxon>Eukaryota</taxon>
        <taxon>Fungi</taxon>
        <taxon>Fungi incertae sedis</taxon>
        <taxon>Mucoromycota</taxon>
        <taxon>Glomeromycotina</taxon>
        <taxon>Glomeromycetes</taxon>
        <taxon>Glomerales</taxon>
        <taxon>Glomeraceae</taxon>
        <taxon>Rhizophagus</taxon>
    </lineage>
</organism>
<dbReference type="AlphaFoldDB" id="A0A2I1EXS8"/>
<evidence type="ECO:0000256" key="1">
    <source>
        <dbReference type="ARBA" id="ARBA00023117"/>
    </source>
</evidence>
<comment type="caution">
    <text evidence="2">The sequence shown here is derived from an EMBL/GenBank/DDBJ whole genome shotgun (WGS) entry which is preliminary data.</text>
</comment>
<dbReference type="InterPro" id="IPR001487">
    <property type="entry name" value="Bromodomain"/>
</dbReference>
<reference evidence="2 3" key="1">
    <citation type="submission" date="2016-04" db="EMBL/GenBank/DDBJ databases">
        <title>Genome analyses suggest a sexual origin of heterokaryosis in a supposedly ancient asexual fungus.</title>
        <authorList>
            <person name="Ropars J."/>
            <person name="Sedzielewska K."/>
            <person name="Noel J."/>
            <person name="Charron P."/>
            <person name="Farinelli L."/>
            <person name="Marton T."/>
            <person name="Kruger M."/>
            <person name="Pelin A."/>
            <person name="Brachmann A."/>
            <person name="Corradi N."/>
        </authorList>
    </citation>
    <scope>NUCLEOTIDE SEQUENCE [LARGE SCALE GENOMIC DNA]</scope>
    <source>
        <strain evidence="2 3">A5</strain>
    </source>
</reference>
<dbReference type="GO" id="GO:0000785">
    <property type="term" value="C:chromatin"/>
    <property type="evidence" value="ECO:0007669"/>
    <property type="project" value="TreeGrafter"/>
</dbReference>
<dbReference type="SUPFAM" id="SSF47370">
    <property type="entry name" value="Bromodomain"/>
    <property type="match status" value="1"/>
</dbReference>
<accession>A0A2I1EXS8</accession>
<dbReference type="InterPro" id="IPR050935">
    <property type="entry name" value="Bromo_chromatin_reader"/>
</dbReference>
<dbReference type="GO" id="GO:0006355">
    <property type="term" value="P:regulation of DNA-templated transcription"/>
    <property type="evidence" value="ECO:0007669"/>
    <property type="project" value="TreeGrafter"/>
</dbReference>
<dbReference type="OrthoDB" id="21449at2759"/>
<dbReference type="EMBL" id="LLXJ01003396">
    <property type="protein sequence ID" value="PKB97135.1"/>
    <property type="molecule type" value="Genomic_DNA"/>
</dbReference>
<dbReference type="GO" id="GO:0006338">
    <property type="term" value="P:chromatin remodeling"/>
    <property type="evidence" value="ECO:0007669"/>
    <property type="project" value="TreeGrafter"/>
</dbReference>
<dbReference type="Pfam" id="PF00439">
    <property type="entry name" value="Bromodomain"/>
    <property type="match status" value="1"/>
</dbReference>
<dbReference type="PANTHER" id="PTHR22880:SF225">
    <property type="entry name" value="BROMODOMAIN-CONTAINING PROTEIN BET-1-RELATED"/>
    <property type="match status" value="1"/>
</dbReference>
<proteinExistence type="predicted"/>
<dbReference type="SMART" id="SM00297">
    <property type="entry name" value="BROMO"/>
    <property type="match status" value="1"/>
</dbReference>
<reference evidence="2 3" key="2">
    <citation type="submission" date="2017-09" db="EMBL/GenBank/DDBJ databases">
        <title>Extensive intraspecific genome diversity in a model arbuscular mycorrhizal fungus.</title>
        <authorList>
            <person name="Chen E.C."/>
            <person name="Morin E."/>
            <person name="Beaudet D."/>
            <person name="Noel J."/>
            <person name="Ndikumana S."/>
            <person name="Charron P."/>
            <person name="St-Onge C."/>
            <person name="Giorgi J."/>
            <person name="Grigoriev I.V."/>
            <person name="Roux C."/>
            <person name="Martin F.M."/>
            <person name="Corradi N."/>
        </authorList>
    </citation>
    <scope>NUCLEOTIDE SEQUENCE [LARGE SCALE GENOMIC DNA]</scope>
    <source>
        <strain evidence="2 3">A5</strain>
    </source>
</reference>
<dbReference type="GO" id="GO:0005634">
    <property type="term" value="C:nucleus"/>
    <property type="evidence" value="ECO:0007669"/>
    <property type="project" value="TreeGrafter"/>
</dbReference>
<name>A0A2I1EXS8_9GLOM</name>
<sequence length="105" mass="12753">IKNPMDLFTINSKLENNQYRSTDEFEKDICLIFRNCYTYNDLGSEIYCLGEELESDFNKIWNEKQRERLKRVRDTDTNSSGKLKYFHDFFAFKYIINSLYITIIY</sequence>
<evidence type="ECO:0000313" key="2">
    <source>
        <dbReference type="EMBL" id="PKB97135.1"/>
    </source>
</evidence>
<dbReference type="Gene3D" id="1.20.920.10">
    <property type="entry name" value="Bromodomain-like"/>
    <property type="match status" value="1"/>
</dbReference>
<dbReference type="PROSITE" id="PS50014">
    <property type="entry name" value="BROMODOMAIN_2"/>
    <property type="match status" value="1"/>
</dbReference>
<protein>
    <submittedName>
        <fullName evidence="2">Bromodomain-containing protein</fullName>
    </submittedName>
</protein>
<dbReference type="PANTHER" id="PTHR22880">
    <property type="entry name" value="FALZ-RELATED BROMODOMAIN-CONTAINING PROTEINS"/>
    <property type="match status" value="1"/>
</dbReference>
<evidence type="ECO:0000313" key="3">
    <source>
        <dbReference type="Proteomes" id="UP000232722"/>
    </source>
</evidence>
<dbReference type="InterPro" id="IPR036427">
    <property type="entry name" value="Bromodomain-like_sf"/>
</dbReference>
<dbReference type="Proteomes" id="UP000232722">
    <property type="component" value="Unassembled WGS sequence"/>
</dbReference>
<feature type="non-terminal residue" evidence="2">
    <location>
        <position position="1"/>
    </location>
</feature>
<dbReference type="PRINTS" id="PR00503">
    <property type="entry name" value="BROMODOMAIN"/>
</dbReference>
<gene>
    <name evidence="2" type="ORF">RhiirA5_301938</name>
</gene>